<evidence type="ECO:0008006" key="3">
    <source>
        <dbReference type="Google" id="ProtNLM"/>
    </source>
</evidence>
<accession>M4NAB6</accession>
<dbReference type="STRING" id="666685.R2APBS1_0201"/>
<sequence>MTAQTASTRWQPCSAVYEGVVRHRRHAPHPHAFTYRMAQLYLDLDEVEQVFTRRWLWSTTHGNVAQFRRSDYLGPADVPLAEAVRRRVEQATGQRPVGPVRLLTHLRYFGLVFNPVSFYYCYAPDGETLVAVLAEITNTPWKERHAYVLPIEHARIHGRALHWAFAKTFHVSPFMPMDCAYDWRFTVPGDDLRVHMNVLREGALTFDATLNLTRRPLGGASLARVLWRYPLMTAQVVGAIHWQALRLWLKRNPVHDHPSLHSRDSV</sequence>
<name>M4NAB6_9GAMM</name>
<dbReference type="AlphaFoldDB" id="M4NAB6"/>
<proteinExistence type="predicted"/>
<dbReference type="Pfam" id="PF07103">
    <property type="entry name" value="DUF1365"/>
    <property type="match status" value="1"/>
</dbReference>
<dbReference type="Proteomes" id="UP000011859">
    <property type="component" value="Chromosome"/>
</dbReference>
<protein>
    <recommendedName>
        <fullName evidence="3">DUF1365 domain-containing protein</fullName>
    </recommendedName>
</protein>
<dbReference type="InterPro" id="IPR010775">
    <property type="entry name" value="DUF1365"/>
</dbReference>
<dbReference type="EMBL" id="CP003470">
    <property type="protein sequence ID" value="AGG87379.1"/>
    <property type="molecule type" value="Genomic_DNA"/>
</dbReference>
<reference evidence="1 2" key="1">
    <citation type="submission" date="2012-04" db="EMBL/GenBank/DDBJ databases">
        <title>Complete genome of Rhodanobacter sp. 2APBS1.</title>
        <authorList>
            <consortium name="US DOE Joint Genome Institute"/>
            <person name="Huntemann M."/>
            <person name="Wei C.-L."/>
            <person name="Han J."/>
            <person name="Detter J.C."/>
            <person name="Han C."/>
            <person name="Tapia R."/>
            <person name="Munk A.C.C."/>
            <person name="Chen A."/>
            <person name="Krypides N."/>
            <person name="Mavromatis K."/>
            <person name="Markowitz V."/>
            <person name="Szeto E."/>
            <person name="Ivanova N."/>
            <person name="Mikhailova N."/>
            <person name="Ovchinnikova G."/>
            <person name="Pagani I."/>
            <person name="Pati A."/>
            <person name="Goodwin L."/>
            <person name="Peters L."/>
            <person name="Pitluck S."/>
            <person name="Woyke T."/>
            <person name="Prakash O."/>
            <person name="Elkins J."/>
            <person name="Brown S."/>
            <person name="Palumbo A."/>
            <person name="Hemme C."/>
            <person name="Zhou J."/>
            <person name="Watson D."/>
            <person name="Jardine P."/>
            <person name="Kostka J."/>
            <person name="Green S."/>
        </authorList>
    </citation>
    <scope>NUCLEOTIDE SEQUENCE [LARGE SCALE GENOMIC DNA]</scope>
    <source>
        <strain evidence="1 2">2APBS1</strain>
    </source>
</reference>
<keyword evidence="2" id="KW-1185">Reference proteome</keyword>
<evidence type="ECO:0000313" key="2">
    <source>
        <dbReference type="Proteomes" id="UP000011859"/>
    </source>
</evidence>
<dbReference type="PANTHER" id="PTHR33973">
    <property type="entry name" value="OS07G0153300 PROTEIN"/>
    <property type="match status" value="1"/>
</dbReference>
<dbReference type="HOGENOM" id="CLU_065913_0_0_6"/>
<dbReference type="eggNOG" id="COG3496">
    <property type="taxonomic scope" value="Bacteria"/>
</dbReference>
<organism evidence="1 2">
    <name type="scientific">Rhodanobacter denitrificans</name>
    <dbReference type="NCBI Taxonomy" id="666685"/>
    <lineage>
        <taxon>Bacteria</taxon>
        <taxon>Pseudomonadati</taxon>
        <taxon>Pseudomonadota</taxon>
        <taxon>Gammaproteobacteria</taxon>
        <taxon>Lysobacterales</taxon>
        <taxon>Rhodanobacteraceae</taxon>
        <taxon>Rhodanobacter</taxon>
    </lineage>
</organism>
<dbReference type="KEGG" id="rhd:R2APBS1_0201"/>
<gene>
    <name evidence="1" type="ORF">R2APBS1_0201</name>
</gene>
<evidence type="ECO:0000313" key="1">
    <source>
        <dbReference type="EMBL" id="AGG87379.1"/>
    </source>
</evidence>
<dbReference type="PANTHER" id="PTHR33973:SF4">
    <property type="entry name" value="OS07G0153300 PROTEIN"/>
    <property type="match status" value="1"/>
</dbReference>
<dbReference type="RefSeq" id="WP_015446500.1">
    <property type="nucleotide sequence ID" value="NC_020541.1"/>
</dbReference>
<dbReference type="OrthoDB" id="9778801at2"/>